<feature type="transmembrane region" description="Helical" evidence="5">
    <location>
        <begin position="378"/>
        <end position="396"/>
    </location>
</feature>
<dbReference type="Gene3D" id="1.20.1280.290">
    <property type="match status" value="2"/>
</dbReference>
<dbReference type="AlphaFoldDB" id="A0A0D6R204"/>
<evidence type="ECO:0000256" key="2">
    <source>
        <dbReference type="ARBA" id="ARBA00022692"/>
    </source>
</evidence>
<sequence>MSGGNGGDVDVISRCLPGANIWIQSWFNECIYTPWDMVAFAVGLSSVCFWVVAQVPQFISNCSRQSADGLSPWFLVQWLAGDSFNLLGCLLTGDQLATETITAGYFIFADCVILSQYLYYGFKGRKLAAYGSDSDESLHKPTNGYYEAIQSGAATQLGKLLEESAMKTVVTNADAEVTHPQLYVMKHQATKPAVTNSEKAIDCGKHMSVANLADSFAENRSKLRCCFCSTSRVDHSRMNAVFSSGLFVLQKHQQDCCFANDLRTHLQRVIGCYGLEYNIPLVRKVSRKHVLSSGKHCEHAGLHARKYRAKFAFCFTGLLILGSFSWQSFLCAPIFEGNSIPNGKQFVVLGRRSLKELREENQAFSQRTLQALSSSASLWTKDIGLLFGWASSVLYLSSRVSQVLKNSSRKSAEGLSLGMIGCAVMANLTYGVAILMLIKSWGDLFGKLPWILGSLGTVSLDLFILIQAYYFSCLYGKITNDSAPLLA</sequence>
<feature type="transmembrane region" description="Helical" evidence="5">
    <location>
        <begin position="311"/>
        <end position="335"/>
    </location>
</feature>
<feature type="transmembrane region" description="Helical" evidence="5">
    <location>
        <begin position="417"/>
        <end position="438"/>
    </location>
</feature>
<evidence type="ECO:0008006" key="7">
    <source>
        <dbReference type="Google" id="ProtNLM"/>
    </source>
</evidence>
<dbReference type="PANTHER" id="PTHR16201">
    <property type="entry name" value="SEVEN TRANSMEMBRANE PROTEIN 1-RELATED"/>
    <property type="match status" value="1"/>
</dbReference>
<dbReference type="GO" id="GO:0015174">
    <property type="term" value="F:basic amino acid transmembrane transporter activity"/>
    <property type="evidence" value="ECO:0007669"/>
    <property type="project" value="UniProtKB-ARBA"/>
</dbReference>
<dbReference type="FunFam" id="1.20.1280.290:FF:000009">
    <property type="entry name" value="PQ loop repeat family protein"/>
    <property type="match status" value="1"/>
</dbReference>
<evidence type="ECO:0000256" key="5">
    <source>
        <dbReference type="SAM" id="Phobius"/>
    </source>
</evidence>
<evidence type="ECO:0000256" key="3">
    <source>
        <dbReference type="ARBA" id="ARBA00022989"/>
    </source>
</evidence>
<accession>A0A0D6R204</accession>
<evidence type="ECO:0000256" key="1">
    <source>
        <dbReference type="ARBA" id="ARBA00004141"/>
    </source>
</evidence>
<feature type="transmembrane region" description="Helical" evidence="5">
    <location>
        <begin position="32"/>
        <end position="52"/>
    </location>
</feature>
<dbReference type="EMBL" id="GCKF01037901">
    <property type="protein sequence ID" value="JAG96303.1"/>
    <property type="molecule type" value="Transcribed_RNA"/>
</dbReference>
<name>A0A0D6R204_ARACU</name>
<dbReference type="Pfam" id="PF04193">
    <property type="entry name" value="PQ-loop"/>
    <property type="match status" value="2"/>
</dbReference>
<feature type="transmembrane region" description="Helical" evidence="5">
    <location>
        <begin position="450"/>
        <end position="471"/>
    </location>
</feature>
<comment type="subcellular location">
    <subcellularLocation>
        <location evidence="1">Membrane</location>
        <topology evidence="1">Multi-pass membrane protein</topology>
    </subcellularLocation>
</comment>
<organism evidence="6">
    <name type="scientific">Araucaria cunninghamii</name>
    <name type="common">Hoop pine</name>
    <name type="synonym">Moreton Bay pine</name>
    <dbReference type="NCBI Taxonomy" id="56994"/>
    <lineage>
        <taxon>Eukaryota</taxon>
        <taxon>Viridiplantae</taxon>
        <taxon>Streptophyta</taxon>
        <taxon>Embryophyta</taxon>
        <taxon>Tracheophyta</taxon>
        <taxon>Spermatophyta</taxon>
        <taxon>Pinopsida</taxon>
        <taxon>Pinidae</taxon>
        <taxon>Conifers II</taxon>
        <taxon>Araucariales</taxon>
        <taxon>Araucariaceae</taxon>
        <taxon>Araucaria</taxon>
    </lineage>
</organism>
<dbReference type="SMART" id="SM00679">
    <property type="entry name" value="CTNS"/>
    <property type="match status" value="2"/>
</dbReference>
<feature type="transmembrane region" description="Helical" evidence="5">
    <location>
        <begin position="73"/>
        <end position="93"/>
    </location>
</feature>
<keyword evidence="2 5" id="KW-0812">Transmembrane</keyword>
<keyword evidence="4 5" id="KW-0472">Membrane</keyword>
<reference evidence="6" key="1">
    <citation type="submission" date="2015-03" db="EMBL/GenBank/DDBJ databases">
        <title>A transcriptome of Araucaria cunninghamii, an australian fine timber species.</title>
        <authorList>
            <person name="Jing Yi C.J.Y."/>
            <person name="Yin San L.Y.S."/>
            <person name="Abdul Karim S.S."/>
            <person name="Wan Azmi N.N."/>
            <person name="Hercus R.R."/>
            <person name="Croft L.L."/>
        </authorList>
    </citation>
    <scope>NUCLEOTIDE SEQUENCE</scope>
    <source>
        <strain evidence="6">MI0301</strain>
        <tissue evidence="6">Leaf</tissue>
    </source>
</reference>
<keyword evidence="3 5" id="KW-1133">Transmembrane helix</keyword>
<dbReference type="InterPro" id="IPR051415">
    <property type="entry name" value="LAAT-1"/>
</dbReference>
<protein>
    <recommendedName>
        <fullName evidence="7">PQ-loop repeat family protein / transmembrane family protein</fullName>
    </recommendedName>
</protein>
<dbReference type="PANTHER" id="PTHR16201:SF34">
    <property type="entry name" value="LYSOSOMAL AMINO ACID TRANSPORTER 1"/>
    <property type="match status" value="1"/>
</dbReference>
<dbReference type="InterPro" id="IPR006603">
    <property type="entry name" value="PQ-loop_rpt"/>
</dbReference>
<feature type="transmembrane region" description="Helical" evidence="5">
    <location>
        <begin position="105"/>
        <end position="122"/>
    </location>
</feature>
<proteinExistence type="predicted"/>
<dbReference type="GO" id="GO:0098852">
    <property type="term" value="C:lytic vacuole membrane"/>
    <property type="evidence" value="ECO:0007669"/>
    <property type="project" value="UniProtKB-ARBA"/>
</dbReference>
<evidence type="ECO:0000313" key="6">
    <source>
        <dbReference type="EMBL" id="JAG96303.1"/>
    </source>
</evidence>
<evidence type="ECO:0000256" key="4">
    <source>
        <dbReference type="ARBA" id="ARBA00023136"/>
    </source>
</evidence>